<name>A0A8K0CX27_IGNLU</name>
<reference evidence="1" key="1">
    <citation type="submission" date="2019-08" db="EMBL/GenBank/DDBJ databases">
        <title>The genome of the North American firefly Photinus pyralis.</title>
        <authorList>
            <consortium name="Photinus pyralis genome working group"/>
            <person name="Fallon T.R."/>
            <person name="Sander Lower S.E."/>
            <person name="Weng J.-K."/>
        </authorList>
    </citation>
    <scope>NUCLEOTIDE SEQUENCE</scope>
    <source>
        <strain evidence="1">TRF0915ILg1</strain>
        <tissue evidence="1">Whole body</tissue>
    </source>
</reference>
<dbReference type="Proteomes" id="UP000801492">
    <property type="component" value="Unassembled WGS sequence"/>
</dbReference>
<dbReference type="OrthoDB" id="6784086at2759"/>
<proteinExistence type="predicted"/>
<dbReference type="EMBL" id="VTPC01008180">
    <property type="protein sequence ID" value="KAF2893181.1"/>
    <property type="molecule type" value="Genomic_DNA"/>
</dbReference>
<gene>
    <name evidence="1" type="ORF">ILUMI_12993</name>
</gene>
<protein>
    <submittedName>
        <fullName evidence="1">Uncharacterized protein</fullName>
    </submittedName>
</protein>
<evidence type="ECO:0000313" key="1">
    <source>
        <dbReference type="EMBL" id="KAF2893181.1"/>
    </source>
</evidence>
<comment type="caution">
    <text evidence="1">The sequence shown here is derived from an EMBL/GenBank/DDBJ whole genome shotgun (WGS) entry which is preliminary data.</text>
</comment>
<evidence type="ECO:0000313" key="2">
    <source>
        <dbReference type="Proteomes" id="UP000801492"/>
    </source>
</evidence>
<dbReference type="AlphaFoldDB" id="A0A8K0CX27"/>
<sequence length="95" mass="10910">MCSKPIQKHTQDRYSEKLSVTKEISQKSQKPRFLILADSHSRDLGIICKNLTEDKLLVQCLFKPNALFGNVTSDIYALTKDFNKERLRGYICGCK</sequence>
<organism evidence="1 2">
    <name type="scientific">Ignelater luminosus</name>
    <name type="common">Cucubano</name>
    <name type="synonym">Pyrophorus luminosus</name>
    <dbReference type="NCBI Taxonomy" id="2038154"/>
    <lineage>
        <taxon>Eukaryota</taxon>
        <taxon>Metazoa</taxon>
        <taxon>Ecdysozoa</taxon>
        <taxon>Arthropoda</taxon>
        <taxon>Hexapoda</taxon>
        <taxon>Insecta</taxon>
        <taxon>Pterygota</taxon>
        <taxon>Neoptera</taxon>
        <taxon>Endopterygota</taxon>
        <taxon>Coleoptera</taxon>
        <taxon>Polyphaga</taxon>
        <taxon>Elateriformia</taxon>
        <taxon>Elateroidea</taxon>
        <taxon>Elateridae</taxon>
        <taxon>Agrypninae</taxon>
        <taxon>Pyrophorini</taxon>
        <taxon>Ignelater</taxon>
    </lineage>
</organism>
<keyword evidence="2" id="KW-1185">Reference proteome</keyword>
<accession>A0A8K0CX27</accession>